<proteinExistence type="predicted"/>
<evidence type="ECO:0000313" key="3">
    <source>
        <dbReference type="EMBL" id="SFC02993.1"/>
    </source>
</evidence>
<feature type="signal peptide" evidence="2">
    <location>
        <begin position="1"/>
        <end position="19"/>
    </location>
</feature>
<evidence type="ECO:0000256" key="2">
    <source>
        <dbReference type="SAM" id="SignalP"/>
    </source>
</evidence>
<keyword evidence="2" id="KW-0732">Signal</keyword>
<dbReference type="PROSITE" id="PS51257">
    <property type="entry name" value="PROKAR_LIPOPROTEIN"/>
    <property type="match status" value="1"/>
</dbReference>
<dbReference type="Proteomes" id="UP000182192">
    <property type="component" value="Unassembled WGS sequence"/>
</dbReference>
<evidence type="ECO:0000313" key="4">
    <source>
        <dbReference type="Proteomes" id="UP000182192"/>
    </source>
</evidence>
<feature type="region of interest" description="Disordered" evidence="1">
    <location>
        <begin position="24"/>
        <end position="50"/>
    </location>
</feature>
<name>A0A1I1G117_RUMAL</name>
<sequence>MKKITAFAAAVIMALSITACIDKEKSPTNEQESISSVAESQDENSETSREDLLKEVNLAAEMGYNLTSEYLADMESMENLSEETKQEAAENLALVFTYYERVFPGGTVGICFDNNEEFSFTVQFRADEDSSVIGQYPDPAQSLDDMPEWSEKTDISCKVNGLTLSEFKDYVAETKLKSANGNAKSAYNAVAEYLADMEFMEKLSEASADEAAKKAAEELSSDGYSGIVGVKLIDLNECNFQVFWHSDKNPEIVGRYPEPPQSVEECPEWDVDAEYKCSGKPRMKNSKKETEKHTKIDPELKTAITNAKKAYSAVEVYIGDMETKGELSEVTEQSAADVAAAMLKDYEISGIIGVTITDLYHEYPQFEVFWRESEDSNIVGKYPYPPQSVDDCPEWDVGAYSYVK</sequence>
<evidence type="ECO:0000256" key="1">
    <source>
        <dbReference type="SAM" id="MobiDB-lite"/>
    </source>
</evidence>
<feature type="compositionally biased region" description="Polar residues" evidence="1">
    <location>
        <begin position="28"/>
        <end position="39"/>
    </location>
</feature>
<gene>
    <name evidence="3" type="ORF">SAMN02910406_01022</name>
</gene>
<dbReference type="AlphaFoldDB" id="A0A1I1G117"/>
<protein>
    <submittedName>
        <fullName evidence="3">Uncharacterized protein</fullName>
    </submittedName>
</protein>
<accession>A0A1I1G117</accession>
<organism evidence="3 4">
    <name type="scientific">Ruminococcus albus</name>
    <dbReference type="NCBI Taxonomy" id="1264"/>
    <lineage>
        <taxon>Bacteria</taxon>
        <taxon>Bacillati</taxon>
        <taxon>Bacillota</taxon>
        <taxon>Clostridia</taxon>
        <taxon>Eubacteriales</taxon>
        <taxon>Oscillospiraceae</taxon>
        <taxon>Ruminococcus</taxon>
    </lineage>
</organism>
<dbReference type="OrthoDB" id="1822942at2"/>
<dbReference type="RefSeq" id="WP_074960486.1">
    <property type="nucleotide sequence ID" value="NZ_FOKQ01000006.1"/>
</dbReference>
<dbReference type="EMBL" id="FOKQ01000006">
    <property type="protein sequence ID" value="SFC02993.1"/>
    <property type="molecule type" value="Genomic_DNA"/>
</dbReference>
<reference evidence="3 4" key="1">
    <citation type="submission" date="2016-10" db="EMBL/GenBank/DDBJ databases">
        <authorList>
            <person name="de Groot N.N."/>
        </authorList>
    </citation>
    <scope>NUCLEOTIDE SEQUENCE [LARGE SCALE GENOMIC DNA]</scope>
    <source>
        <strain evidence="3 4">AR67</strain>
    </source>
</reference>
<feature type="chain" id="PRO_5038621102" evidence="2">
    <location>
        <begin position="20"/>
        <end position="404"/>
    </location>
</feature>